<dbReference type="InterPro" id="IPR015168">
    <property type="entry name" value="SsuA/THI5"/>
</dbReference>
<protein>
    <submittedName>
        <fullName evidence="6">ABC transporter substrate-binding protein</fullName>
    </submittedName>
</protein>
<dbReference type="EMBL" id="CP067089">
    <property type="protein sequence ID" value="QQO10427.1"/>
    <property type="molecule type" value="Genomic_DNA"/>
</dbReference>
<dbReference type="Gene3D" id="3.40.190.10">
    <property type="entry name" value="Periplasmic binding protein-like II"/>
    <property type="match status" value="2"/>
</dbReference>
<dbReference type="AlphaFoldDB" id="A0A7T8BBC8"/>
<dbReference type="InterPro" id="IPR001638">
    <property type="entry name" value="Solute-binding_3/MltF_N"/>
</dbReference>
<dbReference type="Proteomes" id="UP000595917">
    <property type="component" value="Chromosome"/>
</dbReference>
<keyword evidence="7" id="KW-1185">Reference proteome</keyword>
<dbReference type="Pfam" id="PF09084">
    <property type="entry name" value="NMT1"/>
    <property type="match status" value="1"/>
</dbReference>
<organism evidence="6 7">
    <name type="scientific">Breznakiella homolactica</name>
    <dbReference type="NCBI Taxonomy" id="2798577"/>
    <lineage>
        <taxon>Bacteria</taxon>
        <taxon>Pseudomonadati</taxon>
        <taxon>Spirochaetota</taxon>
        <taxon>Spirochaetia</taxon>
        <taxon>Spirochaetales</taxon>
        <taxon>Breznakiellaceae</taxon>
        <taxon>Breznakiella</taxon>
    </lineage>
</organism>
<dbReference type="GO" id="GO:0042597">
    <property type="term" value="C:periplasmic space"/>
    <property type="evidence" value="ECO:0007669"/>
    <property type="project" value="UniProtKB-SubCell"/>
</dbReference>
<feature type="chain" id="PRO_5030639038" evidence="4">
    <location>
        <begin position="24"/>
        <end position="306"/>
    </location>
</feature>
<feature type="domain" description="Solute-binding protein family 3/N-terminal" evidence="5">
    <location>
        <begin position="25"/>
        <end position="248"/>
    </location>
</feature>
<dbReference type="SMART" id="SM00062">
    <property type="entry name" value="PBPb"/>
    <property type="match status" value="1"/>
</dbReference>
<dbReference type="RefSeq" id="WP_215627731.1">
    <property type="nucleotide sequence ID" value="NZ_CP067089.2"/>
</dbReference>
<comment type="subcellular location">
    <subcellularLocation>
        <location evidence="1">Periplasm</location>
    </subcellularLocation>
</comment>
<name>A0A7T8BBC8_9SPIR</name>
<dbReference type="SUPFAM" id="SSF53850">
    <property type="entry name" value="Periplasmic binding protein-like II"/>
    <property type="match status" value="1"/>
</dbReference>
<feature type="signal peptide" evidence="4">
    <location>
        <begin position="1"/>
        <end position="23"/>
    </location>
</feature>
<keyword evidence="3 4" id="KW-0732">Signal</keyword>
<evidence type="ECO:0000256" key="3">
    <source>
        <dbReference type="ARBA" id="ARBA00022729"/>
    </source>
</evidence>
<reference evidence="6" key="1">
    <citation type="submission" date="2021-01" db="EMBL/GenBank/DDBJ databases">
        <title>Description of Breznakiella homolactica.</title>
        <authorList>
            <person name="Song Y."/>
            <person name="Brune A."/>
        </authorList>
    </citation>
    <scope>NUCLEOTIDE SEQUENCE</scope>
    <source>
        <strain evidence="6">RmG30</strain>
    </source>
</reference>
<dbReference type="PANTHER" id="PTHR30024:SF47">
    <property type="entry name" value="TAURINE-BINDING PERIPLASMIC PROTEIN"/>
    <property type="match status" value="1"/>
</dbReference>
<gene>
    <name evidence="6" type="ORF">JFL75_05775</name>
</gene>
<evidence type="ECO:0000259" key="5">
    <source>
        <dbReference type="SMART" id="SM00062"/>
    </source>
</evidence>
<evidence type="ECO:0000256" key="1">
    <source>
        <dbReference type="ARBA" id="ARBA00004418"/>
    </source>
</evidence>
<evidence type="ECO:0000256" key="4">
    <source>
        <dbReference type="SAM" id="SignalP"/>
    </source>
</evidence>
<dbReference type="KEGG" id="bhc:JFL75_05775"/>
<sequence>MKKLRVPFFVMSLLILFPCFAAAAPLRVGILPDADSLPFMVARDEGFFTRENVEVELVSFFNPQERDAAIQAGRLDGAISDLLAAAFFAAGGFDMKVTSLTDGRYGIVGSPVSNNRTLQGLRGKRIGLSTNTIIQYTVDALLGSAGIPITGYDAVSVPRMPVRMEMVITGQLDAAGLPEPLLTAAVERGAVLLATTDTTGIDAGILLFSKKVLDSRLEDVRRFYRAYDKAAQKINADPDSYRDYLVEKASFPAEVRDAYRFVTYRKPSLPADDQIAGAITWLKSRNLLSADLRASDLVDTRAVAEW</sequence>
<dbReference type="PANTHER" id="PTHR30024">
    <property type="entry name" value="ALIPHATIC SULFONATES-BINDING PROTEIN-RELATED"/>
    <property type="match status" value="1"/>
</dbReference>
<evidence type="ECO:0000256" key="2">
    <source>
        <dbReference type="ARBA" id="ARBA00010742"/>
    </source>
</evidence>
<proteinExistence type="inferred from homology"/>
<evidence type="ECO:0000313" key="6">
    <source>
        <dbReference type="EMBL" id="QQO10427.1"/>
    </source>
</evidence>
<comment type="similarity">
    <text evidence="2">Belongs to the bacterial solute-binding protein SsuA/TauA family.</text>
</comment>
<evidence type="ECO:0000313" key="7">
    <source>
        <dbReference type="Proteomes" id="UP000595917"/>
    </source>
</evidence>
<accession>A0A7T8BBC8</accession>